<dbReference type="InterPro" id="IPR000772">
    <property type="entry name" value="Ricin_B_lectin"/>
</dbReference>
<dbReference type="SUPFAM" id="SSF50370">
    <property type="entry name" value="Ricin B-like lectins"/>
    <property type="match status" value="1"/>
</dbReference>
<dbReference type="Proteomes" id="UP001500618">
    <property type="component" value="Unassembled WGS sequence"/>
</dbReference>
<evidence type="ECO:0000256" key="1">
    <source>
        <dbReference type="SAM" id="SignalP"/>
    </source>
</evidence>
<organism evidence="3 4">
    <name type="scientific">Fodinicola feengrottensis</name>
    <dbReference type="NCBI Taxonomy" id="435914"/>
    <lineage>
        <taxon>Bacteria</taxon>
        <taxon>Bacillati</taxon>
        <taxon>Actinomycetota</taxon>
        <taxon>Actinomycetes</taxon>
        <taxon>Mycobacteriales</taxon>
        <taxon>Fodinicola</taxon>
    </lineage>
</organism>
<sequence length="323" mass="35009">MRLYRRRVTIAAALLVCVLVITLAPAVPASADPTTPPSAPKAELWNYATGKYLAFVDPYLLQLQTNPPYDMFGEWSNDQWGNLTGGYMGHLQTGPTEAPRCLDYVDNKVTISTCDAGTTNQQDWQIVTYPYSDGRMLIESRSQGLCLSANDTSAVLDGCSDTDPKQQWAYNPAPAPIILQNVSTGEYLRPLDNEGILSPDVILYSSSQRLRGDPRTGFWGDDSNGGEVPVHSGYIGQIHAFPNSPFECLESDDLGAFAGCGDANDPPGRWGVWGNANGPGYFIANPAMGCLTRVLYQGQPAVVAETCSGTDSTQWWTFVTTTS</sequence>
<reference evidence="4" key="1">
    <citation type="journal article" date="2019" name="Int. J. Syst. Evol. Microbiol.">
        <title>The Global Catalogue of Microorganisms (GCM) 10K type strain sequencing project: providing services to taxonomists for standard genome sequencing and annotation.</title>
        <authorList>
            <consortium name="The Broad Institute Genomics Platform"/>
            <consortium name="The Broad Institute Genome Sequencing Center for Infectious Disease"/>
            <person name="Wu L."/>
            <person name="Ma J."/>
        </authorList>
    </citation>
    <scope>NUCLEOTIDE SEQUENCE [LARGE SCALE GENOMIC DNA]</scope>
    <source>
        <strain evidence="4">JCM 14718</strain>
    </source>
</reference>
<evidence type="ECO:0000313" key="4">
    <source>
        <dbReference type="Proteomes" id="UP001500618"/>
    </source>
</evidence>
<gene>
    <name evidence="3" type="ORF">GCM10009765_76860</name>
</gene>
<dbReference type="EMBL" id="BAAANY010000041">
    <property type="protein sequence ID" value="GAA1716893.1"/>
    <property type="molecule type" value="Genomic_DNA"/>
</dbReference>
<feature type="chain" id="PRO_5046966014" description="Ricin B lectin domain-containing protein" evidence="1">
    <location>
        <begin position="32"/>
        <end position="323"/>
    </location>
</feature>
<feature type="domain" description="Ricin B lectin" evidence="2">
    <location>
        <begin position="99"/>
        <end position="175"/>
    </location>
</feature>
<dbReference type="Gene3D" id="2.80.10.50">
    <property type="match status" value="1"/>
</dbReference>
<proteinExistence type="predicted"/>
<keyword evidence="4" id="KW-1185">Reference proteome</keyword>
<evidence type="ECO:0000259" key="2">
    <source>
        <dbReference type="Pfam" id="PF00652"/>
    </source>
</evidence>
<accession>A0ABP4V5K6</accession>
<keyword evidence="1" id="KW-0732">Signal</keyword>
<feature type="signal peptide" evidence="1">
    <location>
        <begin position="1"/>
        <end position="31"/>
    </location>
</feature>
<name>A0ABP4V5K6_9ACTN</name>
<dbReference type="InterPro" id="IPR035992">
    <property type="entry name" value="Ricin_B-like_lectins"/>
</dbReference>
<evidence type="ECO:0000313" key="3">
    <source>
        <dbReference type="EMBL" id="GAA1716893.1"/>
    </source>
</evidence>
<dbReference type="PROSITE" id="PS50231">
    <property type="entry name" value="RICIN_B_LECTIN"/>
    <property type="match status" value="1"/>
</dbReference>
<protein>
    <recommendedName>
        <fullName evidence="2">Ricin B lectin domain-containing protein</fullName>
    </recommendedName>
</protein>
<comment type="caution">
    <text evidence="3">The sequence shown here is derived from an EMBL/GenBank/DDBJ whole genome shotgun (WGS) entry which is preliminary data.</text>
</comment>
<dbReference type="Pfam" id="PF00652">
    <property type="entry name" value="Ricin_B_lectin"/>
    <property type="match status" value="1"/>
</dbReference>